<dbReference type="GO" id="GO:0030133">
    <property type="term" value="C:transport vesicle"/>
    <property type="evidence" value="ECO:0007669"/>
    <property type="project" value="TreeGrafter"/>
</dbReference>
<dbReference type="InterPro" id="IPR042318">
    <property type="entry name" value="Consortin"/>
</dbReference>
<name>A0A4W4FT72_ELEEL</name>
<dbReference type="AlphaFoldDB" id="A0A4W4FT72"/>
<dbReference type="PANTHER" id="PTHR28581:SF1">
    <property type="entry name" value="CONSORTIN"/>
    <property type="match status" value="1"/>
</dbReference>
<evidence type="ECO:0000256" key="2">
    <source>
        <dbReference type="SAM" id="Phobius"/>
    </source>
</evidence>
<reference evidence="5" key="1">
    <citation type="journal article" date="2014" name="Science">
        <title>Nonhuman genetics. Genomic basis for the convergent evolution of electric organs.</title>
        <authorList>
            <person name="Gallant J.R."/>
            <person name="Traeger L.L."/>
            <person name="Volkening J.D."/>
            <person name="Moffett H."/>
            <person name="Chen P.H."/>
            <person name="Novina C.D."/>
            <person name="Phillips G.N.Jr."/>
            <person name="Anand R."/>
            <person name="Wells G.B."/>
            <person name="Pinch M."/>
            <person name="Guth R."/>
            <person name="Unguez G.A."/>
            <person name="Albert J.S."/>
            <person name="Zakon H.H."/>
            <person name="Samanta M.P."/>
            <person name="Sussman M.R."/>
        </authorList>
    </citation>
    <scope>NUCLEOTIDE SEQUENCE [LARGE SCALE GENOMIC DNA]</scope>
</reference>
<feature type="transmembrane region" description="Helical" evidence="2">
    <location>
        <begin position="263"/>
        <end position="284"/>
    </location>
</feature>
<feature type="region of interest" description="Disordered" evidence="1">
    <location>
        <begin position="1"/>
        <end position="150"/>
    </location>
</feature>
<keyword evidence="2" id="KW-1133">Transmembrane helix</keyword>
<dbReference type="GO" id="GO:0071253">
    <property type="term" value="F:connexin binding"/>
    <property type="evidence" value="ECO:0007669"/>
    <property type="project" value="InterPro"/>
</dbReference>
<dbReference type="GO" id="GO:0005802">
    <property type="term" value="C:trans-Golgi network"/>
    <property type="evidence" value="ECO:0007669"/>
    <property type="project" value="InterPro"/>
</dbReference>
<evidence type="ECO:0000256" key="1">
    <source>
        <dbReference type="SAM" id="MobiDB-lite"/>
    </source>
</evidence>
<dbReference type="GO" id="GO:0005886">
    <property type="term" value="C:plasma membrane"/>
    <property type="evidence" value="ECO:0007669"/>
    <property type="project" value="TreeGrafter"/>
</dbReference>
<proteinExistence type="predicted"/>
<keyword evidence="5" id="KW-1185">Reference proteome</keyword>
<feature type="compositionally biased region" description="Polar residues" evidence="1">
    <location>
        <begin position="87"/>
        <end position="109"/>
    </location>
</feature>
<dbReference type="Proteomes" id="UP000314983">
    <property type="component" value="Chromosome 13"/>
</dbReference>
<feature type="compositionally biased region" description="Polar residues" evidence="1">
    <location>
        <begin position="63"/>
        <end position="74"/>
    </location>
</feature>
<dbReference type="GeneTree" id="ENSGT00390000005861"/>
<protein>
    <recommendedName>
        <fullName evidence="3">Consortin C-terminal domain-containing protein</fullName>
    </recommendedName>
</protein>
<reference evidence="4" key="4">
    <citation type="submission" date="2025-08" db="UniProtKB">
        <authorList>
            <consortium name="Ensembl"/>
        </authorList>
    </citation>
    <scope>IDENTIFICATION</scope>
</reference>
<dbReference type="PANTHER" id="PTHR28581">
    <property type="entry name" value="CONSORTIN"/>
    <property type="match status" value="1"/>
</dbReference>
<reference evidence="4" key="3">
    <citation type="submission" date="2020-05" db="EMBL/GenBank/DDBJ databases">
        <title>Electrophorus electricus (electric eel) genome, fEleEle1, primary haplotype.</title>
        <authorList>
            <person name="Myers G."/>
            <person name="Meyer A."/>
            <person name="Fedrigo O."/>
            <person name="Formenti G."/>
            <person name="Rhie A."/>
            <person name="Tracey A."/>
            <person name="Sims Y."/>
            <person name="Jarvis E.D."/>
        </authorList>
    </citation>
    <scope>NUCLEOTIDE SEQUENCE [LARGE SCALE GENOMIC DNA]</scope>
</reference>
<evidence type="ECO:0000313" key="5">
    <source>
        <dbReference type="Proteomes" id="UP000314983"/>
    </source>
</evidence>
<keyword evidence="2" id="KW-0472">Membrane</keyword>
<reference evidence="4" key="5">
    <citation type="submission" date="2025-09" db="UniProtKB">
        <authorList>
            <consortium name="Ensembl"/>
        </authorList>
    </citation>
    <scope>IDENTIFICATION</scope>
</reference>
<dbReference type="STRING" id="8005.ENSEEEP00000028179"/>
<keyword evidence="2" id="KW-0812">Transmembrane</keyword>
<reference evidence="5" key="2">
    <citation type="journal article" date="2017" name="Sci. Adv.">
        <title>A tail of two voltages: Proteomic comparison of the three electric organs of the electric eel.</title>
        <authorList>
            <person name="Traeger L.L."/>
            <person name="Sabat G."/>
            <person name="Barrett-Wilt G.A."/>
            <person name="Wells G.B."/>
            <person name="Sussman M.R."/>
        </authorList>
    </citation>
    <scope>NUCLEOTIDE SEQUENCE [LARGE SCALE GENOMIC DNA]</scope>
</reference>
<dbReference type="Ensembl" id="ENSEEET00000028505.2">
    <property type="protein sequence ID" value="ENSEEEP00000028179.2"/>
    <property type="gene ID" value="ENSEEEG00000013561.2"/>
</dbReference>
<dbReference type="Pfam" id="PF15281">
    <property type="entry name" value="Consortin_C"/>
    <property type="match status" value="1"/>
</dbReference>
<feature type="compositionally biased region" description="Polar residues" evidence="1">
    <location>
        <begin position="10"/>
        <end position="34"/>
    </location>
</feature>
<evidence type="ECO:0000259" key="3">
    <source>
        <dbReference type="Pfam" id="PF15281"/>
    </source>
</evidence>
<accession>A0A4W4FT72</accession>
<sequence length="324" mass="35252">MSVREEPRSEASSTERVMEEQNSQDGVSPKQDATQPEEGGYVSLRQQGEPELLHMRFPRLPTYSLSATPSSAVTDSPWASGGEEPSESTTAPLTAVKPSTQTPKETQLPGQLRGPGRLMEAGRERVDTEQDPGPSWEKGEEVVAPASLEEVEQVEEEEGLDLEARAEEQERLGSAVPEEELGEEGQGVEALEVGKRTTLDDLAKRIRVEEITPAAGLVSILKRRGSLEGSTTPAIPKPAGKRKVRFRVPDDGLDHDEVGGDSWLLLLLLCLATVVISVGGTALYCTFGDAKSNVCTDFSHNMDFYIGQVQRGIDELRHWFSPSS</sequence>
<feature type="domain" description="Consortin C-terminal" evidence="3">
    <location>
        <begin position="210"/>
        <end position="321"/>
    </location>
</feature>
<evidence type="ECO:0000313" key="4">
    <source>
        <dbReference type="Ensembl" id="ENSEEEP00000028179.2"/>
    </source>
</evidence>
<dbReference type="InterPro" id="IPR028129">
    <property type="entry name" value="Consortin_C"/>
</dbReference>
<organism evidence="4 5">
    <name type="scientific">Electrophorus electricus</name>
    <name type="common">Electric eel</name>
    <name type="synonym">Gymnotus electricus</name>
    <dbReference type="NCBI Taxonomy" id="8005"/>
    <lineage>
        <taxon>Eukaryota</taxon>
        <taxon>Metazoa</taxon>
        <taxon>Chordata</taxon>
        <taxon>Craniata</taxon>
        <taxon>Vertebrata</taxon>
        <taxon>Euteleostomi</taxon>
        <taxon>Actinopterygii</taxon>
        <taxon>Neopterygii</taxon>
        <taxon>Teleostei</taxon>
        <taxon>Ostariophysi</taxon>
        <taxon>Gymnotiformes</taxon>
        <taxon>Gymnotoidei</taxon>
        <taxon>Gymnotidae</taxon>
        <taxon>Electrophorus</taxon>
    </lineage>
</organism>
<dbReference type="GO" id="GO:0042998">
    <property type="term" value="P:positive regulation of Golgi to plasma membrane protein transport"/>
    <property type="evidence" value="ECO:0007669"/>
    <property type="project" value="InterPro"/>
</dbReference>